<feature type="binding site" evidence="18">
    <location>
        <position position="76"/>
    </location>
    <ligand>
        <name>Ca(2+)</name>
        <dbReference type="ChEBI" id="CHEBI:29108"/>
        <label>1</label>
    </ligand>
</feature>
<reference evidence="24" key="1">
    <citation type="journal article" date="2013" name="Science">
        <title>The Amborella genome and the evolution of flowering plants.</title>
        <authorList>
            <consortium name="Amborella Genome Project"/>
        </authorList>
    </citation>
    <scope>NUCLEOTIDE SEQUENCE [LARGE SCALE GENOMIC DNA]</scope>
</reference>
<dbReference type="InterPro" id="IPR000823">
    <property type="entry name" value="Peroxidase_pln"/>
</dbReference>
<dbReference type="GO" id="GO:0004601">
    <property type="term" value="F:peroxidase activity"/>
    <property type="evidence" value="ECO:0000318"/>
    <property type="project" value="GO_Central"/>
</dbReference>
<keyword evidence="11 21" id="KW-0560">Oxidoreductase</keyword>
<keyword evidence="15 21" id="KW-0376">Hydrogen peroxide</keyword>
<evidence type="ECO:0000256" key="12">
    <source>
        <dbReference type="ARBA" id="ARBA00023004"/>
    </source>
</evidence>
<name>U5D4B8_AMBTC</name>
<evidence type="ECO:0000256" key="6">
    <source>
        <dbReference type="ARBA" id="ARBA00022559"/>
    </source>
</evidence>
<dbReference type="KEGG" id="atr:18445635"/>
<feature type="domain" description="Plant heme peroxidase family profile" evidence="22">
    <location>
        <begin position="27"/>
        <end position="325"/>
    </location>
</feature>
<dbReference type="OMA" id="RFDSHYF"/>
<feature type="chain" id="PRO_5005147718" description="Peroxidase" evidence="21">
    <location>
        <begin position="26"/>
        <end position="325"/>
    </location>
</feature>
<feature type="binding site" evidence="18">
    <location>
        <position position="74"/>
    </location>
    <ligand>
        <name>Ca(2+)</name>
        <dbReference type="ChEBI" id="CHEBI:29108"/>
        <label>1</label>
    </ligand>
</feature>
<dbReference type="SUPFAM" id="SSF48113">
    <property type="entry name" value="Heme-dependent peroxidases"/>
    <property type="match status" value="1"/>
</dbReference>
<feature type="binding site" evidence="17">
    <location>
        <position position="164"/>
    </location>
    <ligand>
        <name>substrate</name>
    </ligand>
</feature>
<feature type="binding site" evidence="18">
    <location>
        <position position="253"/>
    </location>
    <ligand>
        <name>Ca(2+)</name>
        <dbReference type="ChEBI" id="CHEBI:29108"/>
        <label>2</label>
    </ligand>
</feature>
<feature type="disulfide bond" evidence="20">
    <location>
        <begin position="201"/>
        <end position="233"/>
    </location>
</feature>
<dbReference type="GO" id="GO:0140825">
    <property type="term" value="F:lactoperoxidase activity"/>
    <property type="evidence" value="ECO:0007669"/>
    <property type="project" value="UniProtKB-EC"/>
</dbReference>
<evidence type="ECO:0000256" key="11">
    <source>
        <dbReference type="ARBA" id="ARBA00023002"/>
    </source>
</evidence>
<dbReference type="GO" id="GO:0042744">
    <property type="term" value="P:hydrogen peroxide catabolic process"/>
    <property type="evidence" value="ECO:0007669"/>
    <property type="project" value="UniProtKB-KW"/>
</dbReference>
<keyword evidence="7 21" id="KW-0349">Heme</keyword>
<evidence type="ECO:0000313" key="24">
    <source>
        <dbReference type="Proteomes" id="UP000017836"/>
    </source>
</evidence>
<dbReference type="GO" id="GO:0020037">
    <property type="term" value="F:heme binding"/>
    <property type="evidence" value="ECO:0007669"/>
    <property type="project" value="UniProtKB-UniRule"/>
</dbReference>
<dbReference type="InterPro" id="IPR002016">
    <property type="entry name" value="Haem_peroxidase"/>
</dbReference>
<evidence type="ECO:0000256" key="20">
    <source>
        <dbReference type="PIRSR" id="PIRSR600823-5"/>
    </source>
</evidence>
<dbReference type="STRING" id="13333.U5D4B8"/>
<evidence type="ECO:0000313" key="23">
    <source>
        <dbReference type="EMBL" id="ERN17294.1"/>
    </source>
</evidence>
<keyword evidence="12 18" id="KW-0408">Iron</keyword>
<evidence type="ECO:0000256" key="3">
    <source>
        <dbReference type="ARBA" id="ARBA00006873"/>
    </source>
</evidence>
<feature type="binding site" evidence="18">
    <location>
        <position position="195"/>
    </location>
    <ligand>
        <name>Ca(2+)</name>
        <dbReference type="ChEBI" id="CHEBI:29108"/>
        <label>2</label>
    </ligand>
</feature>
<comment type="subcellular location">
    <subcellularLocation>
        <location evidence="21">Secreted</location>
    </subcellularLocation>
</comment>
<dbReference type="OrthoDB" id="2113341at2759"/>
<keyword evidence="5 21" id="KW-0964">Secreted</keyword>
<feature type="active site" description="Proton acceptor" evidence="16">
    <location>
        <position position="68"/>
    </location>
</feature>
<evidence type="ECO:0000256" key="5">
    <source>
        <dbReference type="ARBA" id="ARBA00022525"/>
    </source>
</evidence>
<feature type="disulfide bond" evidence="20">
    <location>
        <begin position="122"/>
        <end position="321"/>
    </location>
</feature>
<dbReference type="GO" id="GO:0005576">
    <property type="term" value="C:extracellular region"/>
    <property type="evidence" value="ECO:0007669"/>
    <property type="project" value="UniProtKB-SubCell"/>
</dbReference>
<dbReference type="InterPro" id="IPR033905">
    <property type="entry name" value="Secretory_peroxidase"/>
</dbReference>
<dbReference type="EMBL" id="KI392350">
    <property type="protein sequence ID" value="ERN17294.1"/>
    <property type="molecule type" value="Genomic_DNA"/>
</dbReference>
<dbReference type="PRINTS" id="PR00461">
    <property type="entry name" value="PLPEROXIDASE"/>
</dbReference>
<proteinExistence type="inferred from homology"/>
<keyword evidence="14" id="KW-0325">Glycoprotein</keyword>
<evidence type="ECO:0000256" key="13">
    <source>
        <dbReference type="ARBA" id="ARBA00023157"/>
    </source>
</evidence>
<evidence type="ECO:0000256" key="4">
    <source>
        <dbReference type="ARBA" id="ARBA00012313"/>
    </source>
</evidence>
<dbReference type="GO" id="GO:0006950">
    <property type="term" value="P:response to stress"/>
    <property type="evidence" value="ECO:0000318"/>
    <property type="project" value="GO_Central"/>
</dbReference>
<feature type="disulfide bond" evidence="20">
    <location>
        <begin position="37"/>
        <end position="116"/>
    </location>
</feature>
<dbReference type="PROSITE" id="PS00436">
    <property type="entry name" value="PEROXIDASE_2"/>
    <property type="match status" value="1"/>
</dbReference>
<feature type="binding site" description="axial binding residue" evidence="18">
    <location>
        <position position="194"/>
    </location>
    <ligand>
        <name>heme b</name>
        <dbReference type="ChEBI" id="CHEBI:60344"/>
    </ligand>
    <ligandPart>
        <name>Fe</name>
        <dbReference type="ChEBI" id="CHEBI:18248"/>
    </ligandPart>
</feature>
<dbReference type="Proteomes" id="UP000017836">
    <property type="component" value="Unassembled WGS sequence"/>
</dbReference>
<dbReference type="Pfam" id="PF00141">
    <property type="entry name" value="peroxidase"/>
    <property type="match status" value="1"/>
</dbReference>
<keyword evidence="6 21" id="KW-0575">Peroxidase</keyword>
<comment type="function">
    <text evidence="2">Removal of H(2)O(2), oxidation of toxic reductants, biosynthesis and degradation of lignin, suberization, auxin catabolism, response to environmental stresses such as wounding, pathogen attack and oxidative stress. These functions might be dependent on each isozyme/isoform in each plant tissue.</text>
</comment>
<organism evidence="23 24">
    <name type="scientific">Amborella trichopoda</name>
    <dbReference type="NCBI Taxonomy" id="13333"/>
    <lineage>
        <taxon>Eukaryota</taxon>
        <taxon>Viridiplantae</taxon>
        <taxon>Streptophyta</taxon>
        <taxon>Embryophyta</taxon>
        <taxon>Tracheophyta</taxon>
        <taxon>Spermatophyta</taxon>
        <taxon>Magnoliopsida</taxon>
        <taxon>Amborellales</taxon>
        <taxon>Amborellaceae</taxon>
        <taxon>Amborella</taxon>
    </lineage>
</organism>
<feature type="binding site" evidence="18">
    <location>
        <position position="245"/>
    </location>
    <ligand>
        <name>Ca(2+)</name>
        <dbReference type="ChEBI" id="CHEBI:29108"/>
        <label>2</label>
    </ligand>
</feature>
<dbReference type="FunFam" id="1.10.420.10:FF:000008">
    <property type="entry name" value="Peroxidase"/>
    <property type="match status" value="1"/>
</dbReference>
<evidence type="ECO:0000256" key="18">
    <source>
        <dbReference type="PIRSR" id="PIRSR600823-3"/>
    </source>
</evidence>
<evidence type="ECO:0000256" key="9">
    <source>
        <dbReference type="ARBA" id="ARBA00022729"/>
    </source>
</evidence>
<dbReference type="PANTHER" id="PTHR31235">
    <property type="entry name" value="PEROXIDASE 25-RELATED"/>
    <property type="match status" value="1"/>
</dbReference>
<dbReference type="HOGENOM" id="CLU_010543_0_3_1"/>
<gene>
    <name evidence="23" type="ORF">AMTR_s00037p00025630</name>
</gene>
<comment type="cofactor">
    <cofactor evidence="18 21">
        <name>Ca(2+)</name>
        <dbReference type="ChEBI" id="CHEBI:29108"/>
    </cofactor>
    <text evidence="18 21">Binds 2 calcium ions per subunit.</text>
</comment>
<comment type="cofactor">
    <cofactor evidence="18 21">
        <name>heme b</name>
        <dbReference type="ChEBI" id="CHEBI:60344"/>
    </cofactor>
    <text evidence="18 21">Binds 1 heme b (iron(II)-protoporphyrin IX) group per subunit.</text>
</comment>
<feature type="site" description="Transition state stabilizer" evidence="19">
    <location>
        <position position="64"/>
    </location>
</feature>
<dbReference type="InterPro" id="IPR019793">
    <property type="entry name" value="Peroxidases_heam-ligand_BS"/>
</dbReference>
<evidence type="ECO:0000256" key="8">
    <source>
        <dbReference type="ARBA" id="ARBA00022723"/>
    </source>
</evidence>
<evidence type="ECO:0000256" key="10">
    <source>
        <dbReference type="ARBA" id="ARBA00022837"/>
    </source>
</evidence>
<feature type="binding site" evidence="18">
    <location>
        <position position="78"/>
    </location>
    <ligand>
        <name>Ca(2+)</name>
        <dbReference type="ChEBI" id="CHEBI:29108"/>
        <label>1</label>
    </ligand>
</feature>
<comment type="similarity">
    <text evidence="21">Belongs to the peroxidase family. Classical plant (class III) peroxidase subfamily.</text>
</comment>
<evidence type="ECO:0000256" key="19">
    <source>
        <dbReference type="PIRSR" id="PIRSR600823-4"/>
    </source>
</evidence>
<dbReference type="Gramene" id="ERN17294">
    <property type="protein sequence ID" value="ERN17294"/>
    <property type="gene ID" value="AMTR_s00037p00025630"/>
</dbReference>
<dbReference type="FunFam" id="1.10.520.10:FF:000001">
    <property type="entry name" value="Peroxidase"/>
    <property type="match status" value="1"/>
</dbReference>
<dbReference type="Gene3D" id="1.10.420.10">
    <property type="entry name" value="Peroxidase, domain 2"/>
    <property type="match status" value="1"/>
</dbReference>
<sequence length="325" mass="35316">MAMKILSVCVSQLALLFLLLNLANGQGLKLGFYNKICPQAEQIIQKTIARYVLRAPTLAAPLLRMHFHDCFVRGCDASLLLNSTKGNTAEKDHPSNLSLRGFYIFDAVKEAVEKVCPGVVSCADIVALAARDAVSLIHGPTWDVPTGRRDGRVSKISDILSNSPSPFMNITQLKQMFSAKGLDSKDLAVLSGGHTIGNSHCTGFSYRIYSFTGKGDTDPALDSKYIPKLKAKCKPGDTTTLVEMDPGSFRTFDTHYYSLIQKRRGLFVSDSALLNDPVTNAYITTAVASPATFFKDFAASMVKMGKVGVLTGNAGEIRKVCYKIN</sequence>
<keyword evidence="13 20" id="KW-1015">Disulfide bond</keyword>
<keyword evidence="10 18" id="KW-0106">Calcium</keyword>
<evidence type="ECO:0000256" key="16">
    <source>
        <dbReference type="PIRSR" id="PIRSR600823-1"/>
    </source>
</evidence>
<dbReference type="GO" id="GO:0006979">
    <property type="term" value="P:response to oxidative stress"/>
    <property type="evidence" value="ECO:0007669"/>
    <property type="project" value="UniProtKB-UniRule"/>
</dbReference>
<dbReference type="GO" id="GO:0046872">
    <property type="term" value="F:metal ion binding"/>
    <property type="evidence" value="ECO:0007669"/>
    <property type="project" value="UniProtKB-UniRule"/>
</dbReference>
<dbReference type="PRINTS" id="PR00458">
    <property type="entry name" value="PEROXIDASE"/>
</dbReference>
<dbReference type="GO" id="GO:0009505">
    <property type="term" value="C:plant-type cell wall"/>
    <property type="evidence" value="ECO:0000318"/>
    <property type="project" value="GO_Central"/>
</dbReference>
<evidence type="ECO:0000256" key="21">
    <source>
        <dbReference type="RuleBase" id="RU362060"/>
    </source>
</evidence>
<keyword evidence="8 18" id="KW-0479">Metal-binding</keyword>
<evidence type="ECO:0000256" key="1">
    <source>
        <dbReference type="ARBA" id="ARBA00000189"/>
    </source>
</evidence>
<feature type="binding site" evidence="18">
    <location>
        <position position="72"/>
    </location>
    <ligand>
        <name>Ca(2+)</name>
        <dbReference type="ChEBI" id="CHEBI:29108"/>
        <label>1</label>
    </ligand>
</feature>
<dbReference type="Gene3D" id="1.10.520.10">
    <property type="match status" value="1"/>
</dbReference>
<evidence type="ECO:0000256" key="2">
    <source>
        <dbReference type="ARBA" id="ARBA00002322"/>
    </source>
</evidence>
<dbReference type="PROSITE" id="PS00435">
    <property type="entry name" value="PEROXIDASE_1"/>
    <property type="match status" value="1"/>
</dbReference>
<dbReference type="eggNOG" id="ENOG502QQVF">
    <property type="taxonomic scope" value="Eukaryota"/>
</dbReference>
<dbReference type="PROSITE" id="PS50873">
    <property type="entry name" value="PEROXIDASE_4"/>
    <property type="match status" value="1"/>
</dbReference>
<keyword evidence="9 21" id="KW-0732">Signal</keyword>
<keyword evidence="24" id="KW-1185">Reference proteome</keyword>
<evidence type="ECO:0000259" key="22">
    <source>
        <dbReference type="PROSITE" id="PS50873"/>
    </source>
</evidence>
<dbReference type="EC" id="1.11.1.7" evidence="4 21"/>
<evidence type="ECO:0000256" key="17">
    <source>
        <dbReference type="PIRSR" id="PIRSR600823-2"/>
    </source>
</evidence>
<evidence type="ECO:0000256" key="7">
    <source>
        <dbReference type="ARBA" id="ARBA00022617"/>
    </source>
</evidence>
<dbReference type="AlphaFoldDB" id="U5D4B8"/>
<feature type="signal peptide" evidence="21">
    <location>
        <begin position="1"/>
        <end position="25"/>
    </location>
</feature>
<feature type="binding site" evidence="18">
    <location>
        <position position="90"/>
    </location>
    <ligand>
        <name>Ca(2+)</name>
        <dbReference type="ChEBI" id="CHEBI:29108"/>
        <label>1</label>
    </ligand>
</feature>
<evidence type="ECO:0000256" key="14">
    <source>
        <dbReference type="ARBA" id="ARBA00023180"/>
    </source>
</evidence>
<feature type="disulfide bond" evidence="20">
    <location>
        <begin position="70"/>
        <end position="75"/>
    </location>
</feature>
<accession>U5D4B8</accession>
<comment type="catalytic activity">
    <reaction evidence="1 21">
        <text>2 a phenolic donor + H2O2 = 2 a phenolic radical donor + 2 H2O</text>
        <dbReference type="Rhea" id="RHEA:56136"/>
        <dbReference type="ChEBI" id="CHEBI:15377"/>
        <dbReference type="ChEBI" id="CHEBI:16240"/>
        <dbReference type="ChEBI" id="CHEBI:139520"/>
        <dbReference type="ChEBI" id="CHEBI:139521"/>
        <dbReference type="EC" id="1.11.1.7"/>
    </reaction>
</comment>
<dbReference type="InterPro" id="IPR010255">
    <property type="entry name" value="Haem_peroxidase_sf"/>
</dbReference>
<protein>
    <recommendedName>
        <fullName evidence="4 21">Peroxidase</fullName>
        <ecNumber evidence="4 21">1.11.1.7</ecNumber>
    </recommendedName>
</protein>
<feature type="binding site" evidence="18">
    <location>
        <position position="69"/>
    </location>
    <ligand>
        <name>Ca(2+)</name>
        <dbReference type="ChEBI" id="CHEBI:29108"/>
        <label>1</label>
    </ligand>
</feature>
<dbReference type="InterPro" id="IPR019794">
    <property type="entry name" value="Peroxidases_AS"/>
</dbReference>
<dbReference type="CDD" id="cd00693">
    <property type="entry name" value="secretory_peroxidase"/>
    <property type="match status" value="1"/>
</dbReference>
<comment type="similarity">
    <text evidence="3">Belongs to the peroxidase family. Ascorbate peroxidase subfamily.</text>
</comment>
<evidence type="ECO:0000256" key="15">
    <source>
        <dbReference type="ARBA" id="ARBA00023324"/>
    </source>
</evidence>